<dbReference type="Gene3D" id="3.20.20.370">
    <property type="entry name" value="Glycoside hydrolase/deacetylase"/>
    <property type="match status" value="1"/>
</dbReference>
<comment type="caution">
    <text evidence="1">The sequence shown here is derived from an EMBL/GenBank/DDBJ whole genome shotgun (WGS) entry which is preliminary data.</text>
</comment>
<dbReference type="Pfam" id="PF03746">
    <property type="entry name" value="LamB_YcsF"/>
    <property type="match status" value="1"/>
</dbReference>
<dbReference type="GO" id="GO:0005975">
    <property type="term" value="P:carbohydrate metabolic process"/>
    <property type="evidence" value="ECO:0007669"/>
    <property type="project" value="InterPro"/>
</dbReference>
<dbReference type="PANTHER" id="PTHR30292">
    <property type="entry name" value="UNCHARACTERIZED PROTEIN YBGL-RELATED"/>
    <property type="match status" value="1"/>
</dbReference>
<dbReference type="InterPro" id="IPR011330">
    <property type="entry name" value="Glyco_hydro/deAcase_b/a-brl"/>
</dbReference>
<evidence type="ECO:0000313" key="1">
    <source>
        <dbReference type="EMBL" id="GEL95794.1"/>
    </source>
</evidence>
<dbReference type="OrthoDB" id="9773478at2"/>
<organism evidence="1 2">
    <name type="scientific">Cellulomonas composti</name>
    <dbReference type="NCBI Taxonomy" id="266130"/>
    <lineage>
        <taxon>Bacteria</taxon>
        <taxon>Bacillati</taxon>
        <taxon>Actinomycetota</taxon>
        <taxon>Actinomycetes</taxon>
        <taxon>Micrococcales</taxon>
        <taxon>Cellulomonadaceae</taxon>
        <taxon>Cellulomonas</taxon>
    </lineage>
</organism>
<dbReference type="NCBIfam" id="NF003816">
    <property type="entry name" value="PRK05406.1-5"/>
    <property type="match status" value="1"/>
</dbReference>
<dbReference type="EMBL" id="BJWG01000011">
    <property type="protein sequence ID" value="GEL95794.1"/>
    <property type="molecule type" value="Genomic_DNA"/>
</dbReference>
<reference evidence="1 2" key="1">
    <citation type="submission" date="2019-07" db="EMBL/GenBank/DDBJ databases">
        <title>Whole genome shotgun sequence of Cellulomonas composti NBRC 100758.</title>
        <authorList>
            <person name="Hosoyama A."/>
            <person name="Uohara A."/>
            <person name="Ohji S."/>
            <person name="Ichikawa N."/>
        </authorList>
    </citation>
    <scope>NUCLEOTIDE SEQUENCE [LARGE SCALE GENOMIC DNA]</scope>
    <source>
        <strain evidence="1 2">NBRC 100758</strain>
    </source>
</reference>
<evidence type="ECO:0000313" key="2">
    <source>
        <dbReference type="Proteomes" id="UP000321720"/>
    </source>
</evidence>
<gene>
    <name evidence="1" type="ORF">CCO02nite_24520</name>
</gene>
<dbReference type="CDD" id="cd10787">
    <property type="entry name" value="LamB_YcsF_like"/>
    <property type="match status" value="1"/>
</dbReference>
<dbReference type="InterPro" id="IPR005501">
    <property type="entry name" value="LamB/YcsF/PxpA-like"/>
</dbReference>
<dbReference type="AlphaFoldDB" id="A0A511JCU2"/>
<proteinExistence type="predicted"/>
<dbReference type="PANTHER" id="PTHR30292:SF0">
    <property type="entry name" value="5-OXOPROLINASE SUBUNIT A"/>
    <property type="match status" value="1"/>
</dbReference>
<sequence>MDLNCDLGEGYDDWEPGVEGLDTRLLAIVTSANVACGAHAGDDRAMAEVCRVAARHGVAVGAHVSYEDRADFGRTFRDVPPDELRAQVAAQIRALAAHAAAAGTRIRYVKPHGALYNALVHHDEQARAVLDGVADACADRRVADLRTAEPLPVVGLPGSAVLALAASRGVRAVGEAFADRGYRSDGTLVPRTEPGALVTDPREVERRVVQLATTGTLTAADGSQLALDAETVCVHSDTPGAATLAAGVRRALERAGVRLASFAD</sequence>
<accession>A0A511JCU2</accession>
<keyword evidence="2" id="KW-1185">Reference proteome</keyword>
<protein>
    <submittedName>
        <fullName evidence="1">UPF0271 protein</fullName>
    </submittedName>
</protein>
<name>A0A511JCU2_9CELL</name>
<dbReference type="RefSeq" id="WP_146843417.1">
    <property type="nucleotide sequence ID" value="NZ_BJWG01000011.1"/>
</dbReference>
<dbReference type="SUPFAM" id="SSF88713">
    <property type="entry name" value="Glycoside hydrolase/deacetylase"/>
    <property type="match status" value="1"/>
</dbReference>
<dbReference type="NCBIfam" id="NF003814">
    <property type="entry name" value="PRK05406.1-3"/>
    <property type="match status" value="1"/>
</dbReference>
<dbReference type="Proteomes" id="UP000321720">
    <property type="component" value="Unassembled WGS sequence"/>
</dbReference>